<organism evidence="3 4">
    <name type="scientific">Cladophialophora psammophila CBS 110553</name>
    <dbReference type="NCBI Taxonomy" id="1182543"/>
    <lineage>
        <taxon>Eukaryota</taxon>
        <taxon>Fungi</taxon>
        <taxon>Dikarya</taxon>
        <taxon>Ascomycota</taxon>
        <taxon>Pezizomycotina</taxon>
        <taxon>Eurotiomycetes</taxon>
        <taxon>Chaetothyriomycetidae</taxon>
        <taxon>Chaetothyriales</taxon>
        <taxon>Herpotrichiellaceae</taxon>
        <taxon>Cladophialophora</taxon>
    </lineage>
</organism>
<dbReference type="InterPro" id="IPR052369">
    <property type="entry name" value="UG_Glycosaminoglycan_Hydrolase"/>
</dbReference>
<evidence type="ECO:0000313" key="3">
    <source>
        <dbReference type="EMBL" id="EXJ73706.1"/>
    </source>
</evidence>
<name>W9X9U6_9EURO</name>
<dbReference type="RefSeq" id="XP_007742269.1">
    <property type="nucleotide sequence ID" value="XM_007744079.1"/>
</dbReference>
<dbReference type="AlphaFoldDB" id="W9X9U6"/>
<protein>
    <recommendedName>
        <fullName evidence="5">Unsaturated glucuronyl hydrolase</fullName>
    </recommendedName>
</protein>
<dbReference type="GO" id="GO:0000272">
    <property type="term" value="P:polysaccharide catabolic process"/>
    <property type="evidence" value="ECO:0007669"/>
    <property type="project" value="TreeGrafter"/>
</dbReference>
<evidence type="ECO:0000256" key="2">
    <source>
        <dbReference type="ARBA" id="ARBA00038358"/>
    </source>
</evidence>
<dbReference type="InterPro" id="IPR012341">
    <property type="entry name" value="6hp_glycosidase-like_sf"/>
</dbReference>
<dbReference type="PANTHER" id="PTHR36845">
    <property type="entry name" value="HYDROLASE, PUTATIVE (AFU_ORTHOLOGUE AFUA_7G05090)-RELATED"/>
    <property type="match status" value="1"/>
</dbReference>
<comment type="caution">
    <text evidence="3">The sequence shown here is derived from an EMBL/GenBank/DDBJ whole genome shotgun (WGS) entry which is preliminary data.</text>
</comment>
<keyword evidence="4" id="KW-1185">Reference proteome</keyword>
<dbReference type="Proteomes" id="UP000019471">
    <property type="component" value="Unassembled WGS sequence"/>
</dbReference>
<comment type="similarity">
    <text evidence="2">Belongs to the glycosyl hydrolase 88 family.</text>
</comment>
<gene>
    <name evidence="3" type="ORF">A1O5_03468</name>
</gene>
<evidence type="ECO:0000256" key="1">
    <source>
        <dbReference type="ARBA" id="ARBA00022801"/>
    </source>
</evidence>
<proteinExistence type="inferred from homology"/>
<evidence type="ECO:0000313" key="4">
    <source>
        <dbReference type="Proteomes" id="UP000019471"/>
    </source>
</evidence>
<dbReference type="HOGENOM" id="CLU_027158_0_0_1"/>
<dbReference type="GO" id="GO:0052757">
    <property type="term" value="F:chondroitin hydrolase activity"/>
    <property type="evidence" value="ECO:0007669"/>
    <property type="project" value="TreeGrafter"/>
</dbReference>
<dbReference type="InterPro" id="IPR008928">
    <property type="entry name" value="6-hairpin_glycosidase_sf"/>
</dbReference>
<reference evidence="3 4" key="1">
    <citation type="submission" date="2013-03" db="EMBL/GenBank/DDBJ databases">
        <title>The Genome Sequence of Cladophialophora psammophila CBS 110553.</title>
        <authorList>
            <consortium name="The Broad Institute Genomics Platform"/>
            <person name="Cuomo C."/>
            <person name="de Hoog S."/>
            <person name="Gorbushina A."/>
            <person name="Walker B."/>
            <person name="Young S.K."/>
            <person name="Zeng Q."/>
            <person name="Gargeya S."/>
            <person name="Fitzgerald M."/>
            <person name="Haas B."/>
            <person name="Abouelleil A."/>
            <person name="Allen A.W."/>
            <person name="Alvarado L."/>
            <person name="Arachchi H.M."/>
            <person name="Berlin A.M."/>
            <person name="Chapman S.B."/>
            <person name="Gainer-Dewar J."/>
            <person name="Goldberg J."/>
            <person name="Griggs A."/>
            <person name="Gujja S."/>
            <person name="Hansen M."/>
            <person name="Howarth C."/>
            <person name="Imamovic A."/>
            <person name="Ireland A."/>
            <person name="Larimer J."/>
            <person name="McCowan C."/>
            <person name="Murphy C."/>
            <person name="Pearson M."/>
            <person name="Poon T.W."/>
            <person name="Priest M."/>
            <person name="Roberts A."/>
            <person name="Saif S."/>
            <person name="Shea T."/>
            <person name="Sisk P."/>
            <person name="Sykes S."/>
            <person name="Wortman J."/>
            <person name="Nusbaum C."/>
            <person name="Birren B."/>
        </authorList>
    </citation>
    <scope>NUCLEOTIDE SEQUENCE [LARGE SCALE GENOMIC DNA]</scope>
    <source>
        <strain evidence="3 4">CBS 110553</strain>
    </source>
</reference>
<dbReference type="EMBL" id="AMGX01000004">
    <property type="protein sequence ID" value="EXJ73706.1"/>
    <property type="molecule type" value="Genomic_DNA"/>
</dbReference>
<dbReference type="Gene3D" id="1.50.10.10">
    <property type="match status" value="1"/>
</dbReference>
<dbReference type="eggNOG" id="ENOG502S3MN">
    <property type="taxonomic scope" value="Eukaryota"/>
</dbReference>
<dbReference type="PANTHER" id="PTHR36845:SF1">
    <property type="entry name" value="HYDROLASE, PUTATIVE (AFU_ORTHOLOGUE AFUA_7G05090)-RELATED"/>
    <property type="match status" value="1"/>
</dbReference>
<dbReference type="GeneID" id="19188196"/>
<accession>W9X9U6</accession>
<dbReference type="SUPFAM" id="SSF48208">
    <property type="entry name" value="Six-hairpin glycosidases"/>
    <property type="match status" value="1"/>
</dbReference>
<dbReference type="OrthoDB" id="2317065at2759"/>
<evidence type="ECO:0008006" key="5">
    <source>
        <dbReference type="Google" id="ProtNLM"/>
    </source>
</evidence>
<keyword evidence="1" id="KW-0378">Hydrolase</keyword>
<sequence>MDEDAFVKIYGVAIKYSTCHGSIPTITQFPNIVPPSTGAYRLAGPQAWTSGFFAGLLWQWYSWSLDHPQLVPSTELETLARTWTIPLAVSAQKSSHDVGFLINNTFGADYELTGNEAALPTLIAAAENLLGRFSDRTGFTRSWDRMGPYQDPNKTFLVIIDNMMNLELLFHVSKITGKQEFAEAAINHARNVAQKQIRPDGSVWHLLVCDPHSDQILERTTWQGISDESTWSRGQAWGIYGFAAAYRWTGITLFQEKSIEMAEYFLSRLPKDGIPPWDFDAPEPAVKDTSAATIAASGMLYLISTARPDQPALRKYLLGAKELIHSTLAYARSKPSSFTEKNGHLQIHDLGFESILMHATPNLSQRPPEQIFDVGVVYADYYLIEALQRLERFCGGG</sequence>